<dbReference type="Proteomes" id="UP000007797">
    <property type="component" value="Unassembled WGS sequence"/>
</dbReference>
<reference evidence="2" key="1">
    <citation type="journal article" date="2011" name="Genome Res.">
        <title>Phylogeny-wide analysis of social amoeba genomes highlights ancient origins for complex intercellular communication.</title>
        <authorList>
            <person name="Heidel A.J."/>
            <person name="Lawal H.M."/>
            <person name="Felder M."/>
            <person name="Schilde C."/>
            <person name="Helps N.R."/>
            <person name="Tunggal B."/>
            <person name="Rivero F."/>
            <person name="John U."/>
            <person name="Schleicher M."/>
            <person name="Eichinger L."/>
            <person name="Platzer M."/>
            <person name="Noegel A.A."/>
            <person name="Schaap P."/>
            <person name="Gloeckner G."/>
        </authorList>
    </citation>
    <scope>NUCLEOTIDE SEQUENCE [LARGE SCALE GENOMIC DNA]</scope>
    <source>
        <strain evidence="2">SH3</strain>
    </source>
</reference>
<evidence type="ECO:0000313" key="1">
    <source>
        <dbReference type="EMBL" id="EGG15648.1"/>
    </source>
</evidence>
<proteinExistence type="predicted"/>
<dbReference type="GeneID" id="14866966"/>
<name>F4QAC9_CACFS</name>
<dbReference type="RefSeq" id="XP_004354390.1">
    <property type="nucleotide sequence ID" value="XM_004354338.1"/>
</dbReference>
<protein>
    <submittedName>
        <fullName evidence="1">Uncharacterized protein</fullName>
    </submittedName>
</protein>
<dbReference type="AlphaFoldDB" id="F4QAC9"/>
<accession>F4QAC9</accession>
<dbReference type="EMBL" id="GL883026">
    <property type="protein sequence ID" value="EGG15648.1"/>
    <property type="molecule type" value="Genomic_DNA"/>
</dbReference>
<evidence type="ECO:0000313" key="2">
    <source>
        <dbReference type="Proteomes" id="UP000007797"/>
    </source>
</evidence>
<dbReference type="KEGG" id="dfa:DFA_10490"/>
<sequence length="137" mass="16000">MTTQELNDLSFIPPGIYKAIVNGNHKCFKINERNHYTHYDLGFAKQLGLEFNLIQENQPNALLKENTRFGRQTEHEMKEKNLLELERTIQANQVNQAKQTEQQQPIMVDQILPNDLIEMVPRNNLTATNDFVKEYSL</sequence>
<keyword evidence="2" id="KW-1185">Reference proteome</keyword>
<organism evidence="1 2">
    <name type="scientific">Cavenderia fasciculata</name>
    <name type="common">Slime mold</name>
    <name type="synonym">Dictyostelium fasciculatum</name>
    <dbReference type="NCBI Taxonomy" id="261658"/>
    <lineage>
        <taxon>Eukaryota</taxon>
        <taxon>Amoebozoa</taxon>
        <taxon>Evosea</taxon>
        <taxon>Eumycetozoa</taxon>
        <taxon>Dictyostelia</taxon>
        <taxon>Acytosteliales</taxon>
        <taxon>Cavenderiaceae</taxon>
        <taxon>Cavenderia</taxon>
    </lineage>
</organism>
<dbReference type="OrthoDB" id="20201at2759"/>
<gene>
    <name evidence="1" type="ORF">DFA_10490</name>
</gene>